<keyword evidence="9" id="KW-0902">Two-component regulatory system</keyword>
<evidence type="ECO:0000256" key="11">
    <source>
        <dbReference type="SAM" id="Phobius"/>
    </source>
</evidence>
<keyword evidence="4" id="KW-0597">Phosphoprotein</keyword>
<comment type="catalytic activity">
    <reaction evidence="1">
        <text>ATP + protein L-histidine = ADP + protein N-phospho-L-histidine.</text>
        <dbReference type="EC" id="2.7.13.3"/>
    </reaction>
</comment>
<dbReference type="SMART" id="SM00388">
    <property type="entry name" value="HisKA"/>
    <property type="match status" value="1"/>
</dbReference>
<evidence type="ECO:0000259" key="12">
    <source>
        <dbReference type="PROSITE" id="PS50109"/>
    </source>
</evidence>
<dbReference type="SUPFAM" id="SSF55874">
    <property type="entry name" value="ATPase domain of HSP90 chaperone/DNA topoisomerase II/histidine kinase"/>
    <property type="match status" value="1"/>
</dbReference>
<dbReference type="InterPro" id="IPR003661">
    <property type="entry name" value="HisK_dim/P_dom"/>
</dbReference>
<keyword evidence="5" id="KW-0808">Transferase</keyword>
<evidence type="ECO:0000256" key="5">
    <source>
        <dbReference type="ARBA" id="ARBA00022679"/>
    </source>
</evidence>
<gene>
    <name evidence="14" type="ORF">FuraDRAFT_0375</name>
</gene>
<dbReference type="InterPro" id="IPR003660">
    <property type="entry name" value="HAMP_dom"/>
</dbReference>
<comment type="subcellular location">
    <subcellularLocation>
        <location evidence="2">Membrane</location>
    </subcellularLocation>
</comment>
<dbReference type="SUPFAM" id="SSF47384">
    <property type="entry name" value="Homodimeric domain of signal transducing histidine kinase"/>
    <property type="match status" value="1"/>
</dbReference>
<dbReference type="PROSITE" id="PS50885">
    <property type="entry name" value="HAMP"/>
    <property type="match status" value="1"/>
</dbReference>
<dbReference type="PROSITE" id="PS50109">
    <property type="entry name" value="HIS_KIN"/>
    <property type="match status" value="1"/>
</dbReference>
<protein>
    <recommendedName>
        <fullName evidence="3">histidine kinase</fullName>
        <ecNumber evidence="3">2.7.13.3</ecNumber>
    </recommendedName>
</protein>
<dbReference type="InterPro" id="IPR050428">
    <property type="entry name" value="TCS_sensor_his_kinase"/>
</dbReference>
<dbReference type="Pfam" id="PF00512">
    <property type="entry name" value="HisKA"/>
    <property type="match status" value="1"/>
</dbReference>
<keyword evidence="6 11" id="KW-0812">Transmembrane</keyword>
<organism evidence="14 15">
    <name type="scientific">Pseudogulbenkiania ferrooxidans 2002</name>
    <dbReference type="NCBI Taxonomy" id="279714"/>
    <lineage>
        <taxon>Bacteria</taxon>
        <taxon>Pseudomonadati</taxon>
        <taxon>Pseudomonadota</taxon>
        <taxon>Betaproteobacteria</taxon>
        <taxon>Neisseriales</taxon>
        <taxon>Chromobacteriaceae</taxon>
        <taxon>Pseudogulbenkiania</taxon>
    </lineage>
</organism>
<dbReference type="CDD" id="cd00075">
    <property type="entry name" value="HATPase"/>
    <property type="match status" value="1"/>
</dbReference>
<evidence type="ECO:0000256" key="9">
    <source>
        <dbReference type="ARBA" id="ARBA00023012"/>
    </source>
</evidence>
<dbReference type="eggNOG" id="COG2205">
    <property type="taxonomic scope" value="Bacteria"/>
</dbReference>
<dbReference type="Pfam" id="PF02518">
    <property type="entry name" value="HATPase_c"/>
    <property type="match status" value="1"/>
</dbReference>
<evidence type="ECO:0000313" key="14">
    <source>
        <dbReference type="EMBL" id="EEG10393.1"/>
    </source>
</evidence>
<feature type="transmembrane region" description="Helical" evidence="11">
    <location>
        <begin position="190"/>
        <end position="212"/>
    </location>
</feature>
<name>B9YZ40_9NEIS</name>
<evidence type="ECO:0000259" key="13">
    <source>
        <dbReference type="PROSITE" id="PS50885"/>
    </source>
</evidence>
<dbReference type="Gene3D" id="3.30.565.10">
    <property type="entry name" value="Histidine kinase-like ATPase, C-terminal domain"/>
    <property type="match status" value="1"/>
</dbReference>
<evidence type="ECO:0000256" key="6">
    <source>
        <dbReference type="ARBA" id="ARBA00022692"/>
    </source>
</evidence>
<feature type="domain" description="HAMP" evidence="13">
    <location>
        <begin position="209"/>
        <end position="261"/>
    </location>
</feature>
<evidence type="ECO:0000256" key="1">
    <source>
        <dbReference type="ARBA" id="ARBA00000085"/>
    </source>
</evidence>
<dbReference type="GO" id="GO:0005886">
    <property type="term" value="C:plasma membrane"/>
    <property type="evidence" value="ECO:0007669"/>
    <property type="project" value="TreeGrafter"/>
</dbReference>
<dbReference type="Gene3D" id="1.10.287.130">
    <property type="match status" value="1"/>
</dbReference>
<proteinExistence type="predicted"/>
<dbReference type="PRINTS" id="PR00344">
    <property type="entry name" value="BCTRLSENSOR"/>
</dbReference>
<dbReference type="Proteomes" id="UP000003165">
    <property type="component" value="Unassembled WGS sequence"/>
</dbReference>
<evidence type="ECO:0000256" key="3">
    <source>
        <dbReference type="ARBA" id="ARBA00012438"/>
    </source>
</evidence>
<dbReference type="Pfam" id="PF08521">
    <property type="entry name" value="2CSK_N"/>
    <property type="match status" value="1"/>
</dbReference>
<dbReference type="PANTHER" id="PTHR45436">
    <property type="entry name" value="SENSOR HISTIDINE KINASE YKOH"/>
    <property type="match status" value="1"/>
</dbReference>
<evidence type="ECO:0000256" key="4">
    <source>
        <dbReference type="ARBA" id="ARBA00022553"/>
    </source>
</evidence>
<dbReference type="EC" id="2.7.13.3" evidence="3"/>
<keyword evidence="8 11" id="KW-1133">Transmembrane helix</keyword>
<dbReference type="InterPro" id="IPR005467">
    <property type="entry name" value="His_kinase_dom"/>
</dbReference>
<dbReference type="AlphaFoldDB" id="B9YZ40"/>
<dbReference type="InterPro" id="IPR013727">
    <property type="entry name" value="2CSK_N"/>
</dbReference>
<comment type="caution">
    <text evidence="14">The sequence shown here is derived from an EMBL/GenBank/DDBJ whole genome shotgun (WGS) entry which is preliminary data.</text>
</comment>
<dbReference type="InterPro" id="IPR004358">
    <property type="entry name" value="Sig_transdc_His_kin-like_C"/>
</dbReference>
<dbReference type="RefSeq" id="WP_008952395.1">
    <property type="nucleotide sequence ID" value="NZ_ACIS01000001.1"/>
</dbReference>
<evidence type="ECO:0000256" key="8">
    <source>
        <dbReference type="ARBA" id="ARBA00022989"/>
    </source>
</evidence>
<dbReference type="EMBL" id="ACIS01000001">
    <property type="protein sequence ID" value="EEG10393.1"/>
    <property type="molecule type" value="Genomic_DNA"/>
</dbReference>
<keyword evidence="10 11" id="KW-0472">Membrane</keyword>
<dbReference type="PANTHER" id="PTHR45436:SF1">
    <property type="entry name" value="SENSOR PROTEIN QSEC"/>
    <property type="match status" value="1"/>
</dbReference>
<evidence type="ECO:0000313" key="15">
    <source>
        <dbReference type="Proteomes" id="UP000003165"/>
    </source>
</evidence>
<dbReference type="InterPro" id="IPR003594">
    <property type="entry name" value="HATPase_dom"/>
</dbReference>
<dbReference type="GO" id="GO:0000155">
    <property type="term" value="F:phosphorelay sensor kinase activity"/>
    <property type="evidence" value="ECO:0007669"/>
    <property type="project" value="InterPro"/>
</dbReference>
<reference evidence="14 15" key="1">
    <citation type="submission" date="2009-02" db="EMBL/GenBank/DDBJ databases">
        <title>Sequencing of the draft genome and assembly of Lutiella nitroferrum 2002.</title>
        <authorList>
            <consortium name="US DOE Joint Genome Institute (JGI-PGF)"/>
            <person name="Lucas S."/>
            <person name="Copeland A."/>
            <person name="Lapidus A."/>
            <person name="Glavina del Rio T."/>
            <person name="Tice H."/>
            <person name="Bruce D."/>
            <person name="Goodwin L."/>
            <person name="Pitluck S."/>
            <person name="Larimer F."/>
            <person name="Land M.L."/>
            <person name="Hauser L."/>
            <person name="Coates J.D."/>
        </authorList>
    </citation>
    <scope>NUCLEOTIDE SEQUENCE [LARGE SCALE GENOMIC DNA]</scope>
    <source>
        <strain evidence="14 15">2002</strain>
    </source>
</reference>
<dbReference type="InterPro" id="IPR036890">
    <property type="entry name" value="HATPase_C_sf"/>
</dbReference>
<evidence type="ECO:0000256" key="10">
    <source>
        <dbReference type="ARBA" id="ARBA00023136"/>
    </source>
</evidence>
<keyword evidence="15" id="KW-1185">Reference proteome</keyword>
<dbReference type="CDD" id="cd00082">
    <property type="entry name" value="HisKA"/>
    <property type="match status" value="1"/>
</dbReference>
<evidence type="ECO:0000256" key="2">
    <source>
        <dbReference type="ARBA" id="ARBA00004370"/>
    </source>
</evidence>
<dbReference type="InterPro" id="IPR036097">
    <property type="entry name" value="HisK_dim/P_sf"/>
</dbReference>
<accession>B9YZ40</accession>
<keyword evidence="7 14" id="KW-0418">Kinase</keyword>
<sequence length="500" mass="55283">MARVRREAHGGVMRRTRWLPARRSLLGQFLLWLLLPLVVLWAVNVALDYRSGREAANIAYDRTLLASARIIADQLEVHDGKVAVTVPYVALDTFEYDNRGRLYYRVSGLSGEYLSGYDDLPDMPAGTPRSDLYPALVHFHDAVYRAQPIRVATLFQPVNEGGLQGMVKIQVAETLEAREAIAGMVLRQTLWGQGLLVFSAVGFVALALVNMLRPLRRLSREVAAREPADLSPLPLDEVHREIVPLVAAINQHTGRLEQLLARQQRFAADASHQLRTPLAVLTTQAEHALRENDPALLRECLEDMRRTLGHTTRLTNQLLLLARLDAASDPAGTARHDDPVALTRLAERVCVARLKEARGKGLDLGLEREPPDLDAILPGNEVLLEELLANLVDNAIRHTPEGGTVTLRLRQETRPGSRRTRLVLEVEDSGPGIPAAQRQVVFERFHQLPDAAPGGSGLGLAIVRDICRAHRAGIELAGSPHLSGLLVRISFPWRKPVRPA</sequence>
<evidence type="ECO:0000256" key="7">
    <source>
        <dbReference type="ARBA" id="ARBA00022777"/>
    </source>
</evidence>
<dbReference type="SMART" id="SM00387">
    <property type="entry name" value="HATPase_c"/>
    <property type="match status" value="1"/>
</dbReference>
<feature type="domain" description="Histidine kinase" evidence="12">
    <location>
        <begin position="269"/>
        <end position="495"/>
    </location>
</feature>